<keyword evidence="3" id="KW-0597">Phosphoprotein</keyword>
<dbReference type="PATRIC" id="fig|1238180.3.peg.6559"/>
<dbReference type="PROSITE" id="PS50075">
    <property type="entry name" value="CARRIER"/>
    <property type="match status" value="1"/>
</dbReference>
<proteinExistence type="predicted"/>
<dbReference type="Proteomes" id="UP000188551">
    <property type="component" value="Unassembled WGS sequence"/>
</dbReference>
<dbReference type="Pfam" id="PF00501">
    <property type="entry name" value="AMP-binding"/>
    <property type="match status" value="1"/>
</dbReference>
<reference evidence="6 8" key="1">
    <citation type="submission" date="2012-10" db="EMBL/GenBank/DDBJ databases">
        <title>Genome assembly of Amycolatopsis azurea DSM 43854.</title>
        <authorList>
            <person name="Khatri I."/>
            <person name="Kaur I."/>
            <person name="Subramanian S."/>
            <person name="Mayilraj S."/>
        </authorList>
    </citation>
    <scope>NUCLEOTIDE SEQUENCE [LARGE SCALE GENOMIC DNA]</scope>
    <source>
        <strain evidence="6 8">DSM 43854</strain>
    </source>
</reference>
<dbReference type="GO" id="GO:0016874">
    <property type="term" value="F:ligase activity"/>
    <property type="evidence" value="ECO:0007669"/>
    <property type="project" value="UniProtKB-KW"/>
</dbReference>
<dbReference type="InterPro" id="IPR023213">
    <property type="entry name" value="CAT-like_dom_sf"/>
</dbReference>
<dbReference type="SUPFAM" id="SSF47336">
    <property type="entry name" value="ACP-like"/>
    <property type="match status" value="1"/>
</dbReference>
<dbReference type="Gene3D" id="3.30.559.30">
    <property type="entry name" value="Nonribosomal peptide synthetase, condensation domain"/>
    <property type="match status" value="1"/>
</dbReference>
<comment type="cofactor">
    <cofactor evidence="1">
        <name>pantetheine 4'-phosphate</name>
        <dbReference type="ChEBI" id="CHEBI:47942"/>
    </cofactor>
</comment>
<dbReference type="Gene3D" id="3.30.559.10">
    <property type="entry name" value="Chloramphenicol acetyltransferase-like domain"/>
    <property type="match status" value="1"/>
</dbReference>
<dbReference type="InterPro" id="IPR001242">
    <property type="entry name" value="Condensation_dom"/>
</dbReference>
<reference evidence="7 9" key="2">
    <citation type="submission" date="2017-02" db="EMBL/GenBank/DDBJ databases">
        <title>Amycolatopsis azurea DSM 43854 draft genome.</title>
        <authorList>
            <person name="Mayilraj S."/>
        </authorList>
    </citation>
    <scope>NUCLEOTIDE SEQUENCE [LARGE SCALE GENOMIC DNA]</scope>
    <source>
        <strain evidence="7 9">DSM 43854</strain>
    </source>
</reference>
<name>M2PVU7_9PSEU</name>
<dbReference type="FunFam" id="3.40.50.980:FF:000001">
    <property type="entry name" value="Non-ribosomal peptide synthetase"/>
    <property type="match status" value="1"/>
</dbReference>
<dbReference type="Pfam" id="PF13193">
    <property type="entry name" value="AMP-binding_C"/>
    <property type="match status" value="1"/>
</dbReference>
<dbReference type="GO" id="GO:0008610">
    <property type="term" value="P:lipid biosynthetic process"/>
    <property type="evidence" value="ECO:0007669"/>
    <property type="project" value="UniProtKB-ARBA"/>
</dbReference>
<dbReference type="GO" id="GO:0044550">
    <property type="term" value="P:secondary metabolite biosynthetic process"/>
    <property type="evidence" value="ECO:0007669"/>
    <property type="project" value="TreeGrafter"/>
</dbReference>
<evidence type="ECO:0000313" key="9">
    <source>
        <dbReference type="Proteomes" id="UP000188551"/>
    </source>
</evidence>
<dbReference type="SUPFAM" id="SSF52777">
    <property type="entry name" value="CoA-dependent acyltransferases"/>
    <property type="match status" value="2"/>
</dbReference>
<evidence type="ECO:0000256" key="1">
    <source>
        <dbReference type="ARBA" id="ARBA00001957"/>
    </source>
</evidence>
<accession>M2PVU7</accession>
<dbReference type="InterPro" id="IPR020845">
    <property type="entry name" value="AMP-binding_CS"/>
</dbReference>
<dbReference type="EMBL" id="ANMG01000067">
    <property type="protein sequence ID" value="EMD23720.1"/>
    <property type="molecule type" value="Genomic_DNA"/>
</dbReference>
<dbReference type="Gene3D" id="3.40.50.12780">
    <property type="entry name" value="N-terminal domain of ligase-like"/>
    <property type="match status" value="1"/>
</dbReference>
<dbReference type="InterPro" id="IPR006162">
    <property type="entry name" value="Ppantetheine_attach_site"/>
</dbReference>
<dbReference type="FunFam" id="3.40.50.12780:FF:000012">
    <property type="entry name" value="Non-ribosomal peptide synthetase"/>
    <property type="match status" value="1"/>
</dbReference>
<feature type="region of interest" description="Disordered" evidence="4">
    <location>
        <begin position="757"/>
        <end position="780"/>
    </location>
</feature>
<keyword evidence="9" id="KW-1185">Reference proteome</keyword>
<dbReference type="PROSITE" id="PS00012">
    <property type="entry name" value="PHOSPHOPANTETHEINE"/>
    <property type="match status" value="1"/>
</dbReference>
<protein>
    <submittedName>
        <fullName evidence="6">Long-chain-fatty-acid--CoA ligase</fullName>
    </submittedName>
    <submittedName>
        <fullName evidence="7">Non-ribosomal peptide synthase</fullName>
    </submittedName>
</protein>
<dbReference type="Proteomes" id="UP000014137">
    <property type="component" value="Unassembled WGS sequence"/>
</dbReference>
<dbReference type="InterPro" id="IPR045851">
    <property type="entry name" value="AMP-bd_C_sf"/>
</dbReference>
<dbReference type="InterPro" id="IPR036736">
    <property type="entry name" value="ACP-like_sf"/>
</dbReference>
<evidence type="ECO:0000313" key="6">
    <source>
        <dbReference type="EMBL" id="EMD23720.1"/>
    </source>
</evidence>
<dbReference type="GO" id="GO:0043041">
    <property type="term" value="P:amino acid activation for nonribosomal peptide biosynthetic process"/>
    <property type="evidence" value="ECO:0007669"/>
    <property type="project" value="TreeGrafter"/>
</dbReference>
<dbReference type="CDD" id="cd17643">
    <property type="entry name" value="A_NRPS_Cytc1-like"/>
    <property type="match status" value="1"/>
</dbReference>
<dbReference type="NCBIfam" id="TIGR01733">
    <property type="entry name" value="AA-adenyl-dom"/>
    <property type="match status" value="1"/>
</dbReference>
<evidence type="ECO:0000256" key="2">
    <source>
        <dbReference type="ARBA" id="ARBA00022450"/>
    </source>
</evidence>
<evidence type="ECO:0000256" key="3">
    <source>
        <dbReference type="ARBA" id="ARBA00022553"/>
    </source>
</evidence>
<comment type="caution">
    <text evidence="6">The sequence shown here is derived from an EMBL/GenBank/DDBJ whole genome shotgun (WGS) entry which is preliminary data.</text>
</comment>
<feature type="domain" description="Carrier" evidence="5">
    <location>
        <begin position="516"/>
        <end position="590"/>
    </location>
</feature>
<evidence type="ECO:0000313" key="8">
    <source>
        <dbReference type="Proteomes" id="UP000014137"/>
    </source>
</evidence>
<dbReference type="Gene3D" id="3.30.300.30">
    <property type="match status" value="1"/>
</dbReference>
<dbReference type="EMBL" id="MUXN01000023">
    <property type="protein sequence ID" value="OOC02953.1"/>
    <property type="molecule type" value="Genomic_DNA"/>
</dbReference>
<dbReference type="PROSITE" id="PS00455">
    <property type="entry name" value="AMP_BINDING"/>
    <property type="match status" value="1"/>
</dbReference>
<organism evidence="6 8">
    <name type="scientific">Amycolatopsis azurea DSM 43854</name>
    <dbReference type="NCBI Taxonomy" id="1238180"/>
    <lineage>
        <taxon>Bacteria</taxon>
        <taxon>Bacillati</taxon>
        <taxon>Actinomycetota</taxon>
        <taxon>Actinomycetes</taxon>
        <taxon>Pseudonocardiales</taxon>
        <taxon>Pseudonocardiaceae</taxon>
        <taxon>Amycolatopsis</taxon>
    </lineage>
</organism>
<evidence type="ECO:0000256" key="4">
    <source>
        <dbReference type="SAM" id="MobiDB-lite"/>
    </source>
</evidence>
<evidence type="ECO:0000259" key="5">
    <source>
        <dbReference type="PROSITE" id="PS50075"/>
    </source>
</evidence>
<dbReference type="InterPro" id="IPR009081">
    <property type="entry name" value="PP-bd_ACP"/>
</dbReference>
<feature type="region of interest" description="Disordered" evidence="4">
    <location>
        <begin position="1015"/>
        <end position="1037"/>
    </location>
</feature>
<evidence type="ECO:0000313" key="7">
    <source>
        <dbReference type="EMBL" id="OOC02953.1"/>
    </source>
</evidence>
<dbReference type="GO" id="GO:0031177">
    <property type="term" value="F:phosphopantetheine binding"/>
    <property type="evidence" value="ECO:0007669"/>
    <property type="project" value="TreeGrafter"/>
</dbReference>
<dbReference type="InterPro" id="IPR025110">
    <property type="entry name" value="AMP-bd_C"/>
</dbReference>
<dbReference type="GO" id="GO:0005737">
    <property type="term" value="C:cytoplasm"/>
    <property type="evidence" value="ECO:0007669"/>
    <property type="project" value="TreeGrafter"/>
</dbReference>
<dbReference type="Gene3D" id="1.10.1200.10">
    <property type="entry name" value="ACP-like"/>
    <property type="match status" value="1"/>
</dbReference>
<keyword evidence="6" id="KW-0436">Ligase</keyword>
<dbReference type="AlphaFoldDB" id="M2PVU7"/>
<dbReference type="PANTHER" id="PTHR45527">
    <property type="entry name" value="NONRIBOSOMAL PEPTIDE SYNTHETASE"/>
    <property type="match status" value="1"/>
</dbReference>
<dbReference type="InterPro" id="IPR000873">
    <property type="entry name" value="AMP-dep_synth/lig_dom"/>
</dbReference>
<dbReference type="Pfam" id="PF00550">
    <property type="entry name" value="PP-binding"/>
    <property type="match status" value="1"/>
</dbReference>
<dbReference type="PANTHER" id="PTHR45527:SF1">
    <property type="entry name" value="FATTY ACID SYNTHASE"/>
    <property type="match status" value="1"/>
</dbReference>
<dbReference type="Pfam" id="PF00668">
    <property type="entry name" value="Condensation"/>
    <property type="match status" value="1"/>
</dbReference>
<sequence length="1037" mass="111529">MAREGGWQPLHRDFEWWAEHAGDRVAITDATTGKSTTYRTLNSNANQLAYHLADLGVAPGQLVGIATERGAELLTALLAVLKAGGGYVPLDPGYPQARLAQVISDCALRVVVGQAAHRAMVDSGSVRFVDMSEPGISREPEDDLAWKADAQDPMYVIHTSGSTGKPKGVVVPHVCVPRLFSMTRASLGFSHDDVWTGLHSFAFDFSVWEIWGALAHGGRYVVVSHETVRDPQELWSVVVDQGVTVLNQTPTAFRLLSTAALSAEGTPGALRLIVFGGEQLNPIVLAPWMAAYGDRGPRLINMYGITETTVHVTLREIRTSDTALADSPIGVPLDDLRVRLLDSDLAPTAPGGVGEMFVSGAGVTAGYLNRPDLTAARFLEDPDGPPGKRMYRTGDLARQEPSGDLIFCGRVDRQVQVRGYRIEPGEVEALLSRVPGVRECAVVPRRDDAGELELVAYVALTARADPRSVRRALAEMAPAHLLPRAIVPVEVLPLTSQGKLDVDALPAPRPVSVPRSDDGTAPELITSVCAAVLGVEEVGEDDDFFALGGDSMRAVQLVQSLRDAGYAATVASVYRTPILRDLAADIAQSSPADTADDTDDTPVPLSATQIGVLYDCDMGDDTLYRVLAAIHLSGPCNRDALTSALQDLTARHEVLNHGFDLAADDGPVHRVRGSVDIPLTVSDTDDSPDAILDRRAGWAAAIDSEREPLLHCHVVRYRDGSHHLALVVHHALLDGWSLSLVAADLVALYRERLGGAPADLSHPAPGRTARHARLEEQRRTDPAARAFWHERLSRVGAGITPAGHLPLVQARDSIPGEPVVDVARRLGVPAKCVFAAAHVWATGRMTNARKPVVGMVANTRPEEPGADLAVGMFVNLLPFAANLQICDSWAELIRAVFAWERDVLAHRWVAMSDLVEWTAGPLFDSVFTYTEPRALAHIDYAPLKPRSDWVFANETAFAVYTDIQRGPLTDMVALNTQLRSTDTCAASRMLKQLNLAIKAICADAEAIPDSTAHAEAATHNTSNTSTGTGLASPPTRR</sequence>
<keyword evidence="2" id="KW-0596">Phosphopantetheine</keyword>
<dbReference type="InterPro" id="IPR010071">
    <property type="entry name" value="AA_adenyl_dom"/>
</dbReference>
<dbReference type="SUPFAM" id="SSF56801">
    <property type="entry name" value="Acetyl-CoA synthetase-like"/>
    <property type="match status" value="1"/>
</dbReference>
<gene>
    <name evidence="7" type="ORF">B0293_28660</name>
    <name evidence="6" type="ORF">C791_6806</name>
</gene>
<dbReference type="InterPro" id="IPR042099">
    <property type="entry name" value="ANL_N_sf"/>
</dbReference>